<sequence length="23" mass="2589">MHNHSDTKTNSIPSSKSKKDCEN</sequence>
<protein>
    <submittedName>
        <fullName evidence="2">Uncharacterized protein</fullName>
    </submittedName>
</protein>
<dbReference type="EMBL" id="GBXM01028913">
    <property type="protein sequence ID" value="JAH79664.1"/>
    <property type="molecule type" value="Transcribed_RNA"/>
</dbReference>
<dbReference type="AlphaFoldDB" id="A0A0E9VNF6"/>
<evidence type="ECO:0000313" key="2">
    <source>
        <dbReference type="EMBL" id="JAH79664.1"/>
    </source>
</evidence>
<organism evidence="2">
    <name type="scientific">Anguilla anguilla</name>
    <name type="common">European freshwater eel</name>
    <name type="synonym">Muraena anguilla</name>
    <dbReference type="NCBI Taxonomy" id="7936"/>
    <lineage>
        <taxon>Eukaryota</taxon>
        <taxon>Metazoa</taxon>
        <taxon>Chordata</taxon>
        <taxon>Craniata</taxon>
        <taxon>Vertebrata</taxon>
        <taxon>Euteleostomi</taxon>
        <taxon>Actinopterygii</taxon>
        <taxon>Neopterygii</taxon>
        <taxon>Teleostei</taxon>
        <taxon>Anguilliformes</taxon>
        <taxon>Anguillidae</taxon>
        <taxon>Anguilla</taxon>
    </lineage>
</organism>
<feature type="region of interest" description="Disordered" evidence="1">
    <location>
        <begin position="1"/>
        <end position="23"/>
    </location>
</feature>
<accession>A0A0E9VNF6</accession>
<name>A0A0E9VNF6_ANGAN</name>
<reference evidence="2" key="2">
    <citation type="journal article" date="2015" name="Fish Shellfish Immunol.">
        <title>Early steps in the European eel (Anguilla anguilla)-Vibrio vulnificus interaction in the gills: Role of the RtxA13 toxin.</title>
        <authorList>
            <person name="Callol A."/>
            <person name="Pajuelo D."/>
            <person name="Ebbesson L."/>
            <person name="Teles M."/>
            <person name="MacKenzie S."/>
            <person name="Amaro C."/>
        </authorList>
    </citation>
    <scope>NUCLEOTIDE SEQUENCE</scope>
</reference>
<proteinExistence type="predicted"/>
<evidence type="ECO:0000256" key="1">
    <source>
        <dbReference type="SAM" id="MobiDB-lite"/>
    </source>
</evidence>
<reference evidence="2" key="1">
    <citation type="submission" date="2014-11" db="EMBL/GenBank/DDBJ databases">
        <authorList>
            <person name="Amaro Gonzalez C."/>
        </authorList>
    </citation>
    <scope>NUCLEOTIDE SEQUENCE</scope>
</reference>